<organism evidence="5 6">
    <name type="scientific">Cymbomonas tetramitiformis</name>
    <dbReference type="NCBI Taxonomy" id="36881"/>
    <lineage>
        <taxon>Eukaryota</taxon>
        <taxon>Viridiplantae</taxon>
        <taxon>Chlorophyta</taxon>
        <taxon>Pyramimonadophyceae</taxon>
        <taxon>Pyramimonadales</taxon>
        <taxon>Pyramimonadaceae</taxon>
        <taxon>Cymbomonas</taxon>
    </lineage>
</organism>
<dbReference type="GO" id="GO:0009086">
    <property type="term" value="P:methionine biosynthetic process"/>
    <property type="evidence" value="ECO:0007669"/>
    <property type="project" value="TreeGrafter"/>
</dbReference>
<reference evidence="5 6" key="1">
    <citation type="journal article" date="2015" name="Genome Biol. Evol.">
        <title>Comparative Genomics of a Bacterivorous Green Alga Reveals Evolutionary Causalities and Consequences of Phago-Mixotrophic Mode of Nutrition.</title>
        <authorList>
            <person name="Burns J.A."/>
            <person name="Paasch A."/>
            <person name="Narechania A."/>
            <person name="Kim E."/>
        </authorList>
    </citation>
    <scope>NUCLEOTIDE SEQUENCE [LARGE SCALE GENOMIC DNA]</scope>
    <source>
        <strain evidence="5 6">PLY_AMNH</strain>
    </source>
</reference>
<evidence type="ECO:0000313" key="6">
    <source>
        <dbReference type="Proteomes" id="UP001190700"/>
    </source>
</evidence>
<dbReference type="Proteomes" id="UP001190700">
    <property type="component" value="Unassembled WGS sequence"/>
</dbReference>
<keyword evidence="2" id="KW-0808">Transferase</keyword>
<sequence length="357" mass="39087">MADEYGKMDASGETFRLSTFKLESGTILREVEVRYRTWGTLNASRDNAVVVCHALTGNASLDSWWGGLLGSGKPFDTDKYFIICANALGSCYGTTGPTSIDPTTKLQYGGNFPFVTVRDSVRLHAHMVKDGLGVSSIKSAIGGSMGGMQVLEWLFMGDLVPVRSAVAIACGSHHHAWQIAISEAQRAAIYADPKFLGGSYDKLDPPYGGLSVARQIAMVSYRTHQAYEDKFGRKRAKDASALDSLYSVETYLRHQGQKFLSRFDPNSYIAITRLMDSHDVGRNRGGEQQALASAKQPTLVIGIDSDVLYPVTEQKALAKMLPSCEDHYIRSDEGHDGFLLEQDAIGSLIQSFLSRHL</sequence>
<dbReference type="InterPro" id="IPR000073">
    <property type="entry name" value="AB_hydrolase_1"/>
</dbReference>
<dbReference type="PANTHER" id="PTHR32268">
    <property type="entry name" value="HOMOSERINE O-ACETYLTRANSFERASE"/>
    <property type="match status" value="1"/>
</dbReference>
<gene>
    <name evidence="5" type="ORF">CYMTET_5535</name>
</gene>
<comment type="similarity">
    <text evidence="1">Belongs to the AB hydrolase superfamily. MetX family.</text>
</comment>
<dbReference type="PIRSF" id="PIRSF000443">
    <property type="entry name" value="Homoser_Ac_trans"/>
    <property type="match status" value="1"/>
</dbReference>
<feature type="active site" evidence="3">
    <location>
        <position position="306"/>
    </location>
</feature>
<evidence type="ECO:0000256" key="2">
    <source>
        <dbReference type="ARBA" id="ARBA00022679"/>
    </source>
</evidence>
<evidence type="ECO:0000256" key="3">
    <source>
        <dbReference type="PIRSR" id="PIRSR000443-1"/>
    </source>
</evidence>
<evidence type="ECO:0000313" key="5">
    <source>
        <dbReference type="EMBL" id="KAK3286933.1"/>
    </source>
</evidence>
<evidence type="ECO:0000259" key="4">
    <source>
        <dbReference type="Pfam" id="PF00561"/>
    </source>
</evidence>
<keyword evidence="6" id="KW-1185">Reference proteome</keyword>
<accession>A0AAE0GZ94</accession>
<dbReference type="HAMAP" id="MF_00296">
    <property type="entry name" value="MetX_acyltransf"/>
    <property type="match status" value="1"/>
</dbReference>
<name>A0AAE0GZ94_9CHLO</name>
<dbReference type="Gene3D" id="3.40.50.1820">
    <property type="entry name" value="alpha/beta hydrolase"/>
    <property type="match status" value="1"/>
</dbReference>
<dbReference type="Pfam" id="PF00561">
    <property type="entry name" value="Abhydrolase_1"/>
    <property type="match status" value="1"/>
</dbReference>
<dbReference type="SUPFAM" id="SSF53474">
    <property type="entry name" value="alpha/beta-Hydrolases"/>
    <property type="match status" value="1"/>
</dbReference>
<dbReference type="NCBIfam" id="NF001209">
    <property type="entry name" value="PRK00175.1"/>
    <property type="match status" value="1"/>
</dbReference>
<dbReference type="InterPro" id="IPR029058">
    <property type="entry name" value="AB_hydrolase_fold"/>
</dbReference>
<dbReference type="AlphaFoldDB" id="A0AAE0GZ94"/>
<feature type="active site" evidence="3">
    <location>
        <position position="335"/>
    </location>
</feature>
<dbReference type="GO" id="GO:0009092">
    <property type="term" value="P:homoserine metabolic process"/>
    <property type="evidence" value="ECO:0007669"/>
    <property type="project" value="TreeGrafter"/>
</dbReference>
<proteinExistence type="inferred from homology"/>
<comment type="caution">
    <text evidence="5">The sequence shown here is derived from an EMBL/GenBank/DDBJ whole genome shotgun (WGS) entry which is preliminary data.</text>
</comment>
<dbReference type="GO" id="GO:0004414">
    <property type="term" value="F:homoserine O-acetyltransferase activity"/>
    <property type="evidence" value="ECO:0007669"/>
    <property type="project" value="TreeGrafter"/>
</dbReference>
<feature type="active site" description="Nucleophile" evidence="3">
    <location>
        <position position="144"/>
    </location>
</feature>
<protein>
    <recommendedName>
        <fullName evidence="4">AB hydrolase-1 domain-containing protein</fullName>
    </recommendedName>
</protein>
<feature type="domain" description="AB hydrolase-1" evidence="4">
    <location>
        <begin position="47"/>
        <end position="341"/>
    </location>
</feature>
<dbReference type="PANTHER" id="PTHR32268:SF11">
    <property type="entry name" value="HOMOSERINE O-ACETYLTRANSFERASE"/>
    <property type="match status" value="1"/>
</dbReference>
<dbReference type="EMBL" id="LGRX02001081">
    <property type="protein sequence ID" value="KAK3286933.1"/>
    <property type="molecule type" value="Genomic_DNA"/>
</dbReference>
<dbReference type="NCBIfam" id="TIGR01392">
    <property type="entry name" value="homoserO_Ac_trn"/>
    <property type="match status" value="1"/>
</dbReference>
<evidence type="ECO:0000256" key="1">
    <source>
        <dbReference type="ARBA" id="ARBA00006886"/>
    </source>
</evidence>
<dbReference type="InterPro" id="IPR008220">
    <property type="entry name" value="HAT_MetX-like"/>
</dbReference>